<name>A0AAD6GJI1_9EURO</name>
<evidence type="ECO:0000313" key="2">
    <source>
        <dbReference type="Proteomes" id="UP001220324"/>
    </source>
</evidence>
<sequence>MQKRVDLVVEDSSPPLWLSNPRFSHMKWENKKTLVGETSTTVSASSPVMIQLKTATSVAQAEVIVCTSFATRLAAILQMSVDSISQSTP</sequence>
<keyword evidence="2" id="KW-1185">Reference proteome</keyword>
<comment type="caution">
    <text evidence="1">The sequence shown here is derived from an EMBL/GenBank/DDBJ whole genome shotgun (WGS) entry which is preliminary data.</text>
</comment>
<dbReference type="Proteomes" id="UP001220324">
    <property type="component" value="Unassembled WGS sequence"/>
</dbReference>
<proteinExistence type="predicted"/>
<accession>A0AAD6GJI1</accession>
<evidence type="ECO:0000313" key="1">
    <source>
        <dbReference type="EMBL" id="KAJ5556171.1"/>
    </source>
</evidence>
<organism evidence="1 2">
    <name type="scientific">Penicillium frequentans</name>
    <dbReference type="NCBI Taxonomy" id="3151616"/>
    <lineage>
        <taxon>Eukaryota</taxon>
        <taxon>Fungi</taxon>
        <taxon>Dikarya</taxon>
        <taxon>Ascomycota</taxon>
        <taxon>Pezizomycotina</taxon>
        <taxon>Eurotiomycetes</taxon>
        <taxon>Eurotiomycetidae</taxon>
        <taxon>Eurotiales</taxon>
        <taxon>Aspergillaceae</taxon>
        <taxon>Penicillium</taxon>
    </lineage>
</organism>
<gene>
    <name evidence="1" type="ORF">N7494_000086</name>
</gene>
<protein>
    <submittedName>
        <fullName evidence="1">Uncharacterized protein</fullName>
    </submittedName>
</protein>
<dbReference type="EMBL" id="JAQIZZ010000001">
    <property type="protein sequence ID" value="KAJ5556171.1"/>
    <property type="molecule type" value="Genomic_DNA"/>
</dbReference>
<reference evidence="1 2" key="1">
    <citation type="journal article" date="2023" name="IMA Fungus">
        <title>Comparative genomic study of the Penicillium genus elucidates a diverse pangenome and 15 lateral gene transfer events.</title>
        <authorList>
            <person name="Petersen C."/>
            <person name="Sorensen T."/>
            <person name="Nielsen M.R."/>
            <person name="Sondergaard T.E."/>
            <person name="Sorensen J.L."/>
            <person name="Fitzpatrick D.A."/>
            <person name="Frisvad J.C."/>
            <person name="Nielsen K.L."/>
        </authorList>
    </citation>
    <scope>NUCLEOTIDE SEQUENCE [LARGE SCALE GENOMIC DNA]</scope>
    <source>
        <strain evidence="1 2">IBT 35679</strain>
    </source>
</reference>
<dbReference type="AlphaFoldDB" id="A0AAD6GJI1"/>